<dbReference type="CDD" id="cd01129">
    <property type="entry name" value="PulE-GspE-like"/>
    <property type="match status" value="1"/>
</dbReference>
<dbReference type="PROSITE" id="PS00662">
    <property type="entry name" value="T2SP_E"/>
    <property type="match status" value="1"/>
</dbReference>
<keyword evidence="3" id="KW-0067">ATP-binding</keyword>
<evidence type="ECO:0000256" key="2">
    <source>
        <dbReference type="ARBA" id="ARBA00022741"/>
    </source>
</evidence>
<organism evidence="5 6">
    <name type="scientific">Polynucleobacter brandtiae</name>
    <dbReference type="NCBI Taxonomy" id="1938816"/>
    <lineage>
        <taxon>Bacteria</taxon>
        <taxon>Pseudomonadati</taxon>
        <taxon>Pseudomonadota</taxon>
        <taxon>Betaproteobacteria</taxon>
        <taxon>Burkholderiales</taxon>
        <taxon>Burkholderiaceae</taxon>
        <taxon>Polynucleobacter</taxon>
    </lineage>
</organism>
<dbReference type="GO" id="GO:0005886">
    <property type="term" value="C:plasma membrane"/>
    <property type="evidence" value="ECO:0007669"/>
    <property type="project" value="TreeGrafter"/>
</dbReference>
<dbReference type="PANTHER" id="PTHR30258">
    <property type="entry name" value="TYPE II SECRETION SYSTEM PROTEIN GSPE-RELATED"/>
    <property type="match status" value="1"/>
</dbReference>
<name>A0A2M8VRE6_9BURK</name>
<dbReference type="RefSeq" id="WP_232725950.1">
    <property type="nucleotide sequence ID" value="NZ_CBCSBW010000002.1"/>
</dbReference>
<evidence type="ECO:0000313" key="5">
    <source>
        <dbReference type="EMBL" id="PJI80046.1"/>
    </source>
</evidence>
<proteinExistence type="inferred from homology"/>
<evidence type="ECO:0000259" key="4">
    <source>
        <dbReference type="PROSITE" id="PS00662"/>
    </source>
</evidence>
<dbReference type="InterPro" id="IPR003593">
    <property type="entry name" value="AAA+_ATPase"/>
</dbReference>
<dbReference type="Gene3D" id="3.30.450.90">
    <property type="match status" value="1"/>
</dbReference>
<comment type="similarity">
    <text evidence="1">Belongs to the GSP E family.</text>
</comment>
<dbReference type="SMART" id="SM00382">
    <property type="entry name" value="AAA"/>
    <property type="match status" value="1"/>
</dbReference>
<protein>
    <submittedName>
        <fullName evidence="5">Type IV pilus assembly protein PilB</fullName>
    </submittedName>
</protein>
<dbReference type="GO" id="GO:0005524">
    <property type="term" value="F:ATP binding"/>
    <property type="evidence" value="ECO:0007669"/>
    <property type="project" value="UniProtKB-KW"/>
</dbReference>
<dbReference type="GO" id="GO:0016887">
    <property type="term" value="F:ATP hydrolysis activity"/>
    <property type="evidence" value="ECO:0007669"/>
    <property type="project" value="TreeGrafter"/>
</dbReference>
<feature type="domain" description="Bacterial type II secretion system protein E" evidence="4">
    <location>
        <begin position="220"/>
        <end position="234"/>
    </location>
</feature>
<gene>
    <name evidence="5" type="ORF">B0G85_1030</name>
</gene>
<keyword evidence="6" id="KW-1185">Reference proteome</keyword>
<dbReference type="InterPro" id="IPR027417">
    <property type="entry name" value="P-loop_NTPase"/>
</dbReference>
<dbReference type="EMBL" id="PGTX01000002">
    <property type="protein sequence ID" value="PJI80046.1"/>
    <property type="molecule type" value="Genomic_DNA"/>
</dbReference>
<dbReference type="Proteomes" id="UP000229366">
    <property type="component" value="Unassembled WGS sequence"/>
</dbReference>
<keyword evidence="2" id="KW-0547">Nucleotide-binding</keyword>
<evidence type="ECO:0000256" key="3">
    <source>
        <dbReference type="ARBA" id="ARBA00022840"/>
    </source>
</evidence>
<dbReference type="PANTHER" id="PTHR30258:SF3">
    <property type="entry name" value="SLL1921 PROTEIN"/>
    <property type="match status" value="1"/>
</dbReference>
<comment type="caution">
    <text evidence="5">The sequence shown here is derived from an EMBL/GenBank/DDBJ whole genome shotgun (WGS) entry which is preliminary data.</text>
</comment>
<reference evidence="5 6" key="1">
    <citation type="submission" date="2017-11" db="EMBL/GenBank/DDBJ databases">
        <title>Genomic Encyclopedia of Type Strains, Phase III (KMG-III): the genomes of soil and plant-associated and newly described type strains.</title>
        <authorList>
            <person name="Whitman W."/>
        </authorList>
    </citation>
    <scope>NUCLEOTIDE SEQUENCE [LARGE SCALE GENOMIC DNA]</scope>
    <source>
        <strain evidence="5 6">UB-Domo-W1</strain>
    </source>
</reference>
<dbReference type="Gene3D" id="3.40.50.300">
    <property type="entry name" value="P-loop containing nucleotide triphosphate hydrolases"/>
    <property type="match status" value="1"/>
</dbReference>
<dbReference type="Pfam" id="PF00437">
    <property type="entry name" value="T2SSE"/>
    <property type="match status" value="1"/>
</dbReference>
<dbReference type="InterPro" id="IPR001482">
    <property type="entry name" value="T2SS/T4SS_dom"/>
</dbReference>
<dbReference type="AlphaFoldDB" id="A0A2M8VRE6"/>
<evidence type="ECO:0000256" key="1">
    <source>
        <dbReference type="ARBA" id="ARBA00006611"/>
    </source>
</evidence>
<evidence type="ECO:0000313" key="6">
    <source>
        <dbReference type="Proteomes" id="UP000229366"/>
    </source>
</evidence>
<accession>A0A2M8VRE6</accession>
<dbReference type="SUPFAM" id="SSF52540">
    <property type="entry name" value="P-loop containing nucleoside triphosphate hydrolases"/>
    <property type="match status" value="1"/>
</dbReference>
<sequence length="364" mass="40528">MSRSHHDSLHDSLHDSHVIRTWYKIAVHALNSRATDIHIEARPQETIVRVRIDGQLEMQNQFPIELHERLLARIKILARLDIAEKRLPQDGRLSIGLDFSKPNIDCRVSILPTLYGEKAVVRILPSQIEDLDLNKLGLLPEQLAIFHQAIRQTNGLILVTGPTGSGKTRTLYSCLNALNQIERNICSVEDPIEIRLPGVNQVAYHPRAGLDFPIIIRALLRQDPDVIMIGEIRDAATAQLAIQAAQTGHLVLSTLHTRNALGALSRLKMLGVDQESVESCLRCVSSQRLVRKPCHFCRNHGGISECLHCRGSGYFGRLGVHEVLGSNELNGLNPHCNLYAAGRKAVQEGLIDQKSLDAEVGIWH</sequence>